<reference evidence="2" key="2">
    <citation type="submission" date="2025-08" db="UniProtKB">
        <authorList>
            <consortium name="RefSeq"/>
        </authorList>
    </citation>
    <scope>IDENTIFICATION</scope>
    <source>
        <tissue evidence="2">Leaf</tissue>
    </source>
</reference>
<evidence type="ECO:0000313" key="1">
    <source>
        <dbReference type="Proteomes" id="UP000790787"/>
    </source>
</evidence>
<gene>
    <name evidence="2" type="primary">LOC107802014</name>
</gene>
<reference evidence="1" key="1">
    <citation type="journal article" date="2014" name="Nat. Commun.">
        <title>The tobacco genome sequence and its comparison with those of tomato and potato.</title>
        <authorList>
            <person name="Sierro N."/>
            <person name="Battey J.N."/>
            <person name="Ouadi S."/>
            <person name="Bakaher N."/>
            <person name="Bovet L."/>
            <person name="Willig A."/>
            <person name="Goepfert S."/>
            <person name="Peitsch M.C."/>
            <person name="Ivanov N.V."/>
        </authorList>
    </citation>
    <scope>NUCLEOTIDE SEQUENCE [LARGE SCALE GENOMIC DNA]</scope>
</reference>
<accession>A0AC58SDG5</accession>
<keyword evidence="1" id="KW-1185">Reference proteome</keyword>
<sequence>MAATVVSSLVEKLQLLINEEVKLIAGAVKEEFQRLLEQVERLQESLGGIISKKEGESKRLKNLEKVIRSIVYETEDEIDEFLVQAKLQQEKNLFGIKCLDFDRGDRVQDLSSKIDSILDRINRSIHSKNHPDAKRVLIEDMRREARDVLPRKDGASVEPQDVWLENNEVVRNNEVVGLDEEANKVIKRLVEGTNELDVIPIVGMFGLGKTTLASKVYNDSRISYEFFSVIWIYVGQSYNMKDIFLILLRYFTKRIREYQDEDVNGLAQIIHDFLAKGGKCLIVLDDVWDSQVVNSLVKVFPKNNKGHRIMMTTRDTSVANYGNENPHNMKFLTVAESLELLNGIIFGNERCPVELVGFVESIAQKCSGVPLAIVTIAGTLLRCTKVSDWQRVEKKVEQHLMDRGDPSSCLKFVNTSYTLLSEEMQACFLYFGVFPQAFNVPAWKLIRLWLAEGLIKPNGSQALEETAKNYLNNLVNRNLVTVLQKSCDGNVKTCCVQGMLHQFCKEEASSKWLFQEVRPTPDQAILTIQDPVASRRLCIQSSALNDFLFAEPLAEHVRSFYCFSSEKRQIELSGNDIQLIPKAFPLIRVLDIQSFNFVFSKDDFNRLFHLRYIAISADFKSLPKSFGKFWNLQTLILNTSTSKSTLDIKANIWNMLRLRHLHTNIPAKLPPPPHSPKGKASCLQTLSVVSPESCTKDILAKACNLKKLSIQGRMIDFLGTSKGGWCNLEELKCLEHLKMLNDIHSWGKTLHIPPLFFKFLRTLKKLTLLNTWFDWSEAERLGQLECLEVLKLKENAFAGESWRPERGGFSQLQILWIERADLKIWEASELHFPRLRHLVLISCDRLQAVPCELAGVPSLQEMSLENTYRAVKSAREIERKKMDSTKFKLTIFPPEVEYYEPTN</sequence>
<dbReference type="RefSeq" id="XP_075083013.1">
    <property type="nucleotide sequence ID" value="XM_075226912.1"/>
</dbReference>
<name>A0AC58SDG5_TOBAC</name>
<evidence type="ECO:0000313" key="2">
    <source>
        <dbReference type="RefSeq" id="XP_075083013.1"/>
    </source>
</evidence>
<dbReference type="Proteomes" id="UP000790787">
    <property type="component" value="Chromosome 12"/>
</dbReference>
<organism evidence="1 2">
    <name type="scientific">Nicotiana tabacum</name>
    <name type="common">Common tobacco</name>
    <dbReference type="NCBI Taxonomy" id="4097"/>
    <lineage>
        <taxon>Eukaryota</taxon>
        <taxon>Viridiplantae</taxon>
        <taxon>Streptophyta</taxon>
        <taxon>Embryophyta</taxon>
        <taxon>Tracheophyta</taxon>
        <taxon>Spermatophyta</taxon>
        <taxon>Magnoliopsida</taxon>
        <taxon>eudicotyledons</taxon>
        <taxon>Gunneridae</taxon>
        <taxon>Pentapetalae</taxon>
        <taxon>asterids</taxon>
        <taxon>lamiids</taxon>
        <taxon>Solanales</taxon>
        <taxon>Solanaceae</taxon>
        <taxon>Nicotianoideae</taxon>
        <taxon>Nicotianeae</taxon>
        <taxon>Nicotiana</taxon>
    </lineage>
</organism>
<protein>
    <submittedName>
        <fullName evidence="2">Late blight resistance protein homolog R1A-3</fullName>
    </submittedName>
</protein>
<proteinExistence type="predicted"/>